<organism evidence="5 6">
    <name type="scientific">Mesorhizobium liriopis</name>
    <dbReference type="NCBI Taxonomy" id="2953882"/>
    <lineage>
        <taxon>Bacteria</taxon>
        <taxon>Pseudomonadati</taxon>
        <taxon>Pseudomonadota</taxon>
        <taxon>Alphaproteobacteria</taxon>
        <taxon>Hyphomicrobiales</taxon>
        <taxon>Phyllobacteriaceae</taxon>
        <taxon>Mesorhizobium</taxon>
    </lineage>
</organism>
<dbReference type="InterPro" id="IPR036318">
    <property type="entry name" value="FAD-bd_PCMH-like_sf"/>
</dbReference>
<dbReference type="Gene3D" id="1.10.45.10">
    <property type="entry name" value="Vanillyl-alcohol Oxidase, Chain A, domain 4"/>
    <property type="match status" value="1"/>
</dbReference>
<evidence type="ECO:0000256" key="3">
    <source>
        <dbReference type="ARBA" id="ARBA00022827"/>
    </source>
</evidence>
<reference evidence="5 6" key="1">
    <citation type="submission" date="2022-06" db="EMBL/GenBank/DDBJ databases">
        <title>Mesorhizobium sp. strain RP14 Genome sequencing and assembly.</title>
        <authorList>
            <person name="Kim I."/>
        </authorList>
    </citation>
    <scope>NUCLEOTIDE SEQUENCE [LARGE SCALE GENOMIC DNA]</scope>
    <source>
        <strain evidence="6">RP14(2022)</strain>
    </source>
</reference>
<feature type="domain" description="FAD-binding PCMH-type" evidence="4">
    <location>
        <begin position="49"/>
        <end position="230"/>
    </location>
</feature>
<dbReference type="Gene3D" id="3.30.43.10">
    <property type="entry name" value="Uridine Diphospho-n-acetylenolpyruvylglucosamine Reductase, domain 2"/>
    <property type="match status" value="1"/>
</dbReference>
<keyword evidence="3" id="KW-0274">FAD</keyword>
<keyword evidence="2" id="KW-0285">Flavoprotein</keyword>
<gene>
    <name evidence="5" type="ORF">NGM99_07785</name>
</gene>
<dbReference type="PANTHER" id="PTHR43716:SF2">
    <property type="entry name" value="BLL6224 PROTEIN"/>
    <property type="match status" value="1"/>
</dbReference>
<dbReference type="Pfam" id="PF01565">
    <property type="entry name" value="FAD_binding_4"/>
    <property type="match status" value="1"/>
</dbReference>
<evidence type="ECO:0000259" key="4">
    <source>
        <dbReference type="PROSITE" id="PS51387"/>
    </source>
</evidence>
<dbReference type="Gene3D" id="3.30.465.10">
    <property type="match status" value="1"/>
</dbReference>
<evidence type="ECO:0000313" key="5">
    <source>
        <dbReference type="EMBL" id="MCO6049690.1"/>
    </source>
</evidence>
<dbReference type="Gene3D" id="3.30.70.2190">
    <property type="match status" value="1"/>
</dbReference>
<evidence type="ECO:0000313" key="6">
    <source>
        <dbReference type="Proteomes" id="UP001205906"/>
    </source>
</evidence>
<dbReference type="SUPFAM" id="SSF55103">
    <property type="entry name" value="FAD-linked oxidases, C-terminal domain"/>
    <property type="match status" value="1"/>
</dbReference>
<dbReference type="InterPro" id="IPR006094">
    <property type="entry name" value="Oxid_FAD_bind_N"/>
</dbReference>
<dbReference type="InterPro" id="IPR016171">
    <property type="entry name" value="Vanillyl_alc_oxidase_C-sub2"/>
</dbReference>
<sequence length="485" mass="51263">MKPDVSAAPLGEGRDDTAREALISVLGPSGFLWEPAAMAPFARDWLNRYGEIPVGVARPANTAEVAATVRLCREHGLVIVSQGGNTGLNGGSVLGAGQRGIILSLARMNKLVTLDPLGFTVTVEAGMVLATLHDRLADEALSFPLHLGAEGSAQIGGLIATNAGGSHAFRFGMMGDCVLGLEVVLADGTVWDGTRALLKDNAGYQLRRLFAGSEGTLGIVTQAVLRLQPAPRGRATALLALDGMEQALEVGQHLRRNTGEMLSAMEFFSETGLALLLKHVPVLSRLFAETHPLYLLVELSSAAAHLDLDALLEAGLAEAFEAGLIADALIAASSVQRGAFWRLREEMPEGQRLEGIQIKHDVSVPVAQLALFIAEATRAVETVQPGIRVNPFGHLGDGNVHFNLSPPEGRADFSQQEAALSEAVYATTIAHGGSIAAEHGLGQAKVELAERTRDNVERALMKRIKRALDPDNIMNPGKVVPDGLA</sequence>
<name>A0ABT1C4D3_9HYPH</name>
<evidence type="ECO:0000256" key="1">
    <source>
        <dbReference type="ARBA" id="ARBA00008000"/>
    </source>
</evidence>
<dbReference type="SUPFAM" id="SSF56176">
    <property type="entry name" value="FAD-binding/transporter-associated domain-like"/>
    <property type="match status" value="1"/>
</dbReference>
<dbReference type="InterPro" id="IPR051264">
    <property type="entry name" value="FAD-oxidored/transferase_4"/>
</dbReference>
<comment type="similarity">
    <text evidence="1">Belongs to the FAD-binding oxidoreductase/transferase type 4 family.</text>
</comment>
<dbReference type="InterPro" id="IPR004113">
    <property type="entry name" value="FAD-bd_oxidored_4_C"/>
</dbReference>
<protein>
    <submittedName>
        <fullName evidence="5">FAD-binding oxidoreductase</fullName>
    </submittedName>
</protein>
<evidence type="ECO:0000256" key="2">
    <source>
        <dbReference type="ARBA" id="ARBA00022630"/>
    </source>
</evidence>
<dbReference type="PANTHER" id="PTHR43716">
    <property type="entry name" value="D-2-HYDROXYGLUTARATE DEHYDROGENASE, MITOCHONDRIAL"/>
    <property type="match status" value="1"/>
</dbReference>
<dbReference type="RefSeq" id="WP_252817708.1">
    <property type="nucleotide sequence ID" value="NZ_JAMXQS010000003.1"/>
</dbReference>
<dbReference type="InterPro" id="IPR016166">
    <property type="entry name" value="FAD-bd_PCMH"/>
</dbReference>
<dbReference type="InterPro" id="IPR016169">
    <property type="entry name" value="FAD-bd_PCMH_sub2"/>
</dbReference>
<dbReference type="InterPro" id="IPR016167">
    <property type="entry name" value="FAD-bd_PCMH_sub1"/>
</dbReference>
<dbReference type="EMBL" id="JAMXQS010000003">
    <property type="protein sequence ID" value="MCO6049690.1"/>
    <property type="molecule type" value="Genomic_DNA"/>
</dbReference>
<proteinExistence type="inferred from homology"/>
<dbReference type="Proteomes" id="UP001205906">
    <property type="component" value="Unassembled WGS sequence"/>
</dbReference>
<comment type="caution">
    <text evidence="5">The sequence shown here is derived from an EMBL/GenBank/DDBJ whole genome shotgun (WGS) entry which is preliminary data.</text>
</comment>
<dbReference type="Pfam" id="PF02913">
    <property type="entry name" value="FAD-oxidase_C"/>
    <property type="match status" value="1"/>
</dbReference>
<dbReference type="PROSITE" id="PS51387">
    <property type="entry name" value="FAD_PCMH"/>
    <property type="match status" value="1"/>
</dbReference>
<accession>A0ABT1C4D3</accession>
<dbReference type="Gene3D" id="3.30.70.2740">
    <property type="match status" value="1"/>
</dbReference>
<keyword evidence="6" id="KW-1185">Reference proteome</keyword>
<dbReference type="InterPro" id="IPR016164">
    <property type="entry name" value="FAD-linked_Oxase-like_C"/>
</dbReference>